<gene>
    <name evidence="1" type="ORF">JI744_18660</name>
</gene>
<dbReference type="AlphaFoldDB" id="A0A8J7SUB4"/>
<comment type="caution">
    <text evidence="1">The sequence shown here is derived from an EMBL/GenBank/DDBJ whole genome shotgun (WGS) entry which is preliminary data.</text>
</comment>
<evidence type="ECO:0000313" key="2">
    <source>
        <dbReference type="Proteomes" id="UP000619033"/>
    </source>
</evidence>
<accession>A0A8J7SUB4</accession>
<dbReference type="RefSeq" id="WP_202662694.1">
    <property type="nucleotide sequence ID" value="NZ_JAESVP010000015.1"/>
</dbReference>
<sequence>MAYNYFCCRKHIPPAKYAAAQPNNMPGVFASPMCPQCGKTMEYYDSGIDANDMRPVPPPGPAPGQLATPKLSAAEQPIYAGSDHNPGHGQVTWTITRNAAKSEMTILLELGEKIAGQYQSTHRFKLADGLLVAGQANDQENWWVNAPYMMGQDKAVWHMIDLSRMMTRPIEGVQIPQRIEVGIKLGNARFGMIHFLSGHARTTRNVGDHGIDMTGFTSKERGQMDAFVPLLSLQTGMKRFEQDQITRINYDHLQNKFVVQGQNAGLMVVTRRPGTPRYALTTLYNTSNQAGGTRIFPA</sequence>
<proteinExistence type="predicted"/>
<evidence type="ECO:0000313" key="1">
    <source>
        <dbReference type="EMBL" id="MBL4930126.1"/>
    </source>
</evidence>
<dbReference type="Proteomes" id="UP000619033">
    <property type="component" value="Unassembled WGS sequence"/>
</dbReference>
<name>A0A8J7SUB4_9RHOB</name>
<dbReference type="EMBL" id="JAESVP010000015">
    <property type="protein sequence ID" value="MBL4930126.1"/>
    <property type="molecule type" value="Genomic_DNA"/>
</dbReference>
<reference evidence="1" key="1">
    <citation type="submission" date="2021-01" db="EMBL/GenBank/DDBJ databases">
        <title>Genome seq and assembly of Tabrizicola sp. KVB23.</title>
        <authorList>
            <person name="Chhetri G."/>
        </authorList>
    </citation>
    <scope>NUCLEOTIDE SEQUENCE</scope>
    <source>
        <strain evidence="1">KVB23</strain>
    </source>
</reference>
<organism evidence="1 2">
    <name type="scientific">Fuscibacter oryzae</name>
    <dbReference type="NCBI Taxonomy" id="2803939"/>
    <lineage>
        <taxon>Bacteria</taxon>
        <taxon>Pseudomonadati</taxon>
        <taxon>Pseudomonadota</taxon>
        <taxon>Alphaproteobacteria</taxon>
        <taxon>Rhodobacterales</taxon>
        <taxon>Paracoccaceae</taxon>
        <taxon>Fuscibacter</taxon>
    </lineage>
</organism>
<keyword evidence="2" id="KW-1185">Reference proteome</keyword>
<protein>
    <submittedName>
        <fullName evidence="1">Uncharacterized protein</fullName>
    </submittedName>
</protein>